<name>A0ABW3HIX3_9GAMM</name>
<organism evidence="1 2">
    <name type="scientific">Paraperlucidibaca wandonensis</name>
    <dbReference type="NCBI Taxonomy" id="1268273"/>
    <lineage>
        <taxon>Bacteria</taxon>
        <taxon>Pseudomonadati</taxon>
        <taxon>Pseudomonadota</taxon>
        <taxon>Gammaproteobacteria</taxon>
        <taxon>Moraxellales</taxon>
        <taxon>Moraxellaceae</taxon>
        <taxon>Paraperlucidibaca</taxon>
    </lineage>
</organism>
<sequence>MSVLRRFIAGAKCPGCGLEDKLQLCTEDGREWVACVRCDYTDVRPTEVTMKEPDEEHDNETGVVRFKP</sequence>
<gene>
    <name evidence="1" type="ORF">ACFQ0F_09945</name>
</gene>
<evidence type="ECO:0000313" key="1">
    <source>
        <dbReference type="EMBL" id="MFD0950707.1"/>
    </source>
</evidence>
<dbReference type="EMBL" id="JBHTIT010000001">
    <property type="protein sequence ID" value="MFD0950707.1"/>
    <property type="molecule type" value="Genomic_DNA"/>
</dbReference>
<protein>
    <submittedName>
        <fullName evidence="1">YheV family putative zinc ribbon protein</fullName>
    </submittedName>
</protein>
<dbReference type="InterPro" id="IPR012658">
    <property type="entry name" value="YheV"/>
</dbReference>
<comment type="caution">
    <text evidence="1">The sequence shown here is derived from an EMBL/GenBank/DDBJ whole genome shotgun (WGS) entry which is preliminary data.</text>
</comment>
<proteinExistence type="predicted"/>
<keyword evidence="2" id="KW-1185">Reference proteome</keyword>
<dbReference type="NCBIfam" id="TIGR02443">
    <property type="entry name" value="YheV family putative zinc ribbon protein"/>
    <property type="match status" value="1"/>
</dbReference>
<dbReference type="Pfam" id="PF09526">
    <property type="entry name" value="DUF2387"/>
    <property type="match status" value="1"/>
</dbReference>
<reference evidence="2" key="1">
    <citation type="journal article" date="2019" name="Int. J. Syst. Evol. Microbiol.">
        <title>The Global Catalogue of Microorganisms (GCM) 10K type strain sequencing project: providing services to taxonomists for standard genome sequencing and annotation.</title>
        <authorList>
            <consortium name="The Broad Institute Genomics Platform"/>
            <consortium name="The Broad Institute Genome Sequencing Center for Infectious Disease"/>
            <person name="Wu L."/>
            <person name="Ma J."/>
        </authorList>
    </citation>
    <scope>NUCLEOTIDE SEQUENCE [LARGE SCALE GENOMIC DNA]</scope>
    <source>
        <strain evidence="2">CCUG 63419</strain>
    </source>
</reference>
<dbReference type="Proteomes" id="UP001597044">
    <property type="component" value="Unassembled WGS sequence"/>
</dbReference>
<accession>A0ABW3HIX3</accession>
<evidence type="ECO:0000313" key="2">
    <source>
        <dbReference type="Proteomes" id="UP001597044"/>
    </source>
</evidence>
<dbReference type="RefSeq" id="WP_340675847.1">
    <property type="nucleotide sequence ID" value="NZ_JBHTIT010000001.1"/>
</dbReference>